<evidence type="ECO:0000313" key="3">
    <source>
        <dbReference type="Proteomes" id="UP000002762"/>
    </source>
</evidence>
<dbReference type="EMBL" id="JH725164">
    <property type="protein sequence ID" value="EJP65379.1"/>
    <property type="molecule type" value="Genomic_DNA"/>
</dbReference>
<proteinExistence type="predicted"/>
<keyword evidence="3" id="KW-1185">Reference proteome</keyword>
<dbReference type="HOGENOM" id="CLU_1660410_0_0_1"/>
<feature type="chain" id="PRO_5003779226" description="Extracellular membrane protein CFEM domain-containing protein" evidence="1">
    <location>
        <begin position="17"/>
        <end position="159"/>
    </location>
</feature>
<dbReference type="InParanoid" id="J4KNA8"/>
<organism evidence="2 3">
    <name type="scientific">Beauveria bassiana (strain ARSEF 2860)</name>
    <name type="common">White muscardine disease fungus</name>
    <name type="synonym">Tritirachium shiotae</name>
    <dbReference type="NCBI Taxonomy" id="655819"/>
    <lineage>
        <taxon>Eukaryota</taxon>
        <taxon>Fungi</taxon>
        <taxon>Dikarya</taxon>
        <taxon>Ascomycota</taxon>
        <taxon>Pezizomycotina</taxon>
        <taxon>Sordariomycetes</taxon>
        <taxon>Hypocreomycetidae</taxon>
        <taxon>Hypocreales</taxon>
        <taxon>Cordycipitaceae</taxon>
        <taxon>Beauveria</taxon>
    </lineage>
</organism>
<keyword evidence="1" id="KW-0732">Signal</keyword>
<evidence type="ECO:0000313" key="2">
    <source>
        <dbReference type="EMBL" id="EJP65379.1"/>
    </source>
</evidence>
<evidence type="ECO:0000256" key="1">
    <source>
        <dbReference type="SAM" id="SignalP"/>
    </source>
</evidence>
<dbReference type="OrthoDB" id="10557106at2759"/>
<accession>J4KNA8</accession>
<gene>
    <name evidence="2" type="ORF">BBA_05710</name>
</gene>
<sequence>MKVAAILFPAAALGSASPVRTPKSIPSRDGQNECDCSKPLYADISYWDSFCPDGYEDISTSALSMSCRQVSCSEQDYKEAQCGAEPKEETPKEETPTIVAEEPPKSFGLLSARMATRISLRPPSHRIVSRLAARSRITTKLNAVPSRLKTRILQLTPAI</sequence>
<protein>
    <recommendedName>
        <fullName evidence="4">Extracellular membrane protein CFEM domain-containing protein</fullName>
    </recommendedName>
</protein>
<dbReference type="STRING" id="655819.J4KNA8"/>
<dbReference type="RefSeq" id="XP_008599029.1">
    <property type="nucleotide sequence ID" value="XM_008600807.1"/>
</dbReference>
<dbReference type="Proteomes" id="UP000002762">
    <property type="component" value="Unassembled WGS sequence"/>
</dbReference>
<dbReference type="GeneID" id="19888722"/>
<evidence type="ECO:0008006" key="4">
    <source>
        <dbReference type="Google" id="ProtNLM"/>
    </source>
</evidence>
<dbReference type="AlphaFoldDB" id="J4KNA8"/>
<name>J4KNA8_BEAB2</name>
<feature type="signal peptide" evidence="1">
    <location>
        <begin position="1"/>
        <end position="16"/>
    </location>
</feature>
<reference evidence="2 3" key="1">
    <citation type="journal article" date="2012" name="Sci. Rep.">
        <title>Genomic perspectives on the evolution of fungal entomopathogenicity in Beauveria bassiana.</title>
        <authorList>
            <person name="Xiao G."/>
            <person name="Ying S.H."/>
            <person name="Zheng P."/>
            <person name="Wang Z.L."/>
            <person name="Zhang S."/>
            <person name="Xie X.Q."/>
            <person name="Shang Y."/>
            <person name="St Leger R.J."/>
            <person name="Zhao G.P."/>
            <person name="Wang C."/>
            <person name="Feng M.G."/>
        </authorList>
    </citation>
    <scope>NUCLEOTIDE SEQUENCE [LARGE SCALE GENOMIC DNA]</scope>
    <source>
        <strain evidence="2 3">ARSEF 2860</strain>
    </source>
</reference>